<evidence type="ECO:0000256" key="1">
    <source>
        <dbReference type="ARBA" id="ARBA00022884"/>
    </source>
</evidence>
<proteinExistence type="predicted"/>
<dbReference type="SMART" id="SM00360">
    <property type="entry name" value="RRM"/>
    <property type="match status" value="2"/>
</dbReference>
<feature type="domain" description="RRM" evidence="3">
    <location>
        <begin position="67"/>
        <end position="142"/>
    </location>
</feature>
<dbReference type="EMBL" id="JAWWNJ010000019">
    <property type="protein sequence ID" value="KAK7035681.1"/>
    <property type="molecule type" value="Genomic_DNA"/>
</dbReference>
<evidence type="ECO:0000313" key="5">
    <source>
        <dbReference type="Proteomes" id="UP001362999"/>
    </source>
</evidence>
<evidence type="ECO:0000313" key="4">
    <source>
        <dbReference type="EMBL" id="KAK7035681.1"/>
    </source>
</evidence>
<dbReference type="GO" id="GO:0003723">
    <property type="term" value="F:RNA binding"/>
    <property type="evidence" value="ECO:0007669"/>
    <property type="project" value="UniProtKB-UniRule"/>
</dbReference>
<keyword evidence="5" id="KW-1185">Reference proteome</keyword>
<dbReference type="Pfam" id="PF00076">
    <property type="entry name" value="RRM_1"/>
    <property type="match status" value="2"/>
</dbReference>
<evidence type="ECO:0000259" key="3">
    <source>
        <dbReference type="PROSITE" id="PS50102"/>
    </source>
</evidence>
<gene>
    <name evidence="4" type="ORF">R3P38DRAFT_2616087</name>
</gene>
<dbReference type="InterPro" id="IPR000504">
    <property type="entry name" value="RRM_dom"/>
</dbReference>
<protein>
    <recommendedName>
        <fullName evidence="3">RRM domain-containing protein</fullName>
    </recommendedName>
</protein>
<dbReference type="InterPro" id="IPR035979">
    <property type="entry name" value="RBD_domain_sf"/>
</dbReference>
<dbReference type="InterPro" id="IPR012677">
    <property type="entry name" value="Nucleotide-bd_a/b_plait_sf"/>
</dbReference>
<dbReference type="AlphaFoldDB" id="A0AAW0C7B8"/>
<evidence type="ECO:0000256" key="2">
    <source>
        <dbReference type="PROSITE-ProRule" id="PRU00176"/>
    </source>
</evidence>
<feature type="domain" description="RRM" evidence="3">
    <location>
        <begin position="151"/>
        <end position="230"/>
    </location>
</feature>
<name>A0AAW0C7B8_9AGAR</name>
<dbReference type="PROSITE" id="PS50102">
    <property type="entry name" value="RRM"/>
    <property type="match status" value="2"/>
</dbReference>
<organism evidence="4 5">
    <name type="scientific">Favolaschia claudopus</name>
    <dbReference type="NCBI Taxonomy" id="2862362"/>
    <lineage>
        <taxon>Eukaryota</taxon>
        <taxon>Fungi</taxon>
        <taxon>Dikarya</taxon>
        <taxon>Basidiomycota</taxon>
        <taxon>Agaricomycotina</taxon>
        <taxon>Agaricomycetes</taxon>
        <taxon>Agaricomycetidae</taxon>
        <taxon>Agaricales</taxon>
        <taxon>Marasmiineae</taxon>
        <taxon>Mycenaceae</taxon>
        <taxon>Favolaschia</taxon>
    </lineage>
</organism>
<keyword evidence="1 2" id="KW-0694">RNA-binding</keyword>
<dbReference type="CDD" id="cd00590">
    <property type="entry name" value="RRM_SF"/>
    <property type="match status" value="2"/>
</dbReference>
<dbReference type="InterPro" id="IPR052462">
    <property type="entry name" value="SLIRP/GR-RBP-like"/>
</dbReference>
<comment type="caution">
    <text evidence="4">The sequence shown here is derived from an EMBL/GenBank/DDBJ whole genome shotgun (WGS) entry which is preliminary data.</text>
</comment>
<dbReference type="Proteomes" id="UP001362999">
    <property type="component" value="Unassembled WGS sequence"/>
</dbReference>
<accession>A0AAW0C7B8</accession>
<dbReference type="Gene3D" id="3.30.70.330">
    <property type="match status" value="2"/>
</dbReference>
<reference evidence="4 5" key="1">
    <citation type="journal article" date="2024" name="J Genomics">
        <title>Draft genome sequencing and assembly of Favolaschia claudopus CIRM-BRFM 2984 isolated from oak limbs.</title>
        <authorList>
            <person name="Navarro D."/>
            <person name="Drula E."/>
            <person name="Chaduli D."/>
            <person name="Cazenave R."/>
            <person name="Ahrendt S."/>
            <person name="Wang J."/>
            <person name="Lipzen A."/>
            <person name="Daum C."/>
            <person name="Barry K."/>
            <person name="Grigoriev I.V."/>
            <person name="Favel A."/>
            <person name="Rosso M.N."/>
            <person name="Martin F."/>
        </authorList>
    </citation>
    <scope>NUCLEOTIDE SEQUENCE [LARGE SCALE GENOMIC DNA]</scope>
    <source>
        <strain evidence="4 5">CIRM-BRFM 2984</strain>
    </source>
</reference>
<dbReference type="PANTHER" id="PTHR48027">
    <property type="entry name" value="HETEROGENEOUS NUCLEAR RIBONUCLEOPROTEIN 87F-RELATED"/>
    <property type="match status" value="1"/>
</dbReference>
<sequence>MLANVVRRQARVALTVKARQSTPSVLARIACPNSLVLRPFSTTFSRCNDTAAADAGRKPKIQHPPSRHLFVANLHFDTVEADIHAQASQFGDVEDVRLLKYSDGSNRGAGFVVFTNQAAADECLSKGLQVTGRQLRVDYSAPPSIQQAPNPEVYVGSIPFNTNELRLREILEPFGAIDGIRIARVKEGEPRGFAHVTFATTEGAIKAVEGVKKTPVRLLDRQIRLDFSAPRTIEPKTPKPSQ</sequence>
<dbReference type="SUPFAM" id="SSF54928">
    <property type="entry name" value="RNA-binding domain, RBD"/>
    <property type="match status" value="1"/>
</dbReference>